<evidence type="ECO:0000313" key="1">
    <source>
        <dbReference type="EMBL" id="TCV81037.1"/>
    </source>
</evidence>
<keyword evidence="2" id="KW-1185">Reference proteome</keyword>
<proteinExistence type="predicted"/>
<accession>A0ABY2CJB7</accession>
<gene>
    <name evidence="1" type="ORF">EDE11_11786</name>
</gene>
<protein>
    <submittedName>
        <fullName evidence="1">Uncharacterized protein</fullName>
    </submittedName>
</protein>
<reference evidence="1 2" key="1">
    <citation type="submission" date="2019-03" db="EMBL/GenBank/DDBJ databases">
        <title>Systems level insights into methane cycling in arid and semi-arid ecosystems.</title>
        <authorList>
            <person name="Kalyuzhnaya M."/>
        </authorList>
    </citation>
    <scope>NUCLEOTIDE SEQUENCE [LARGE SCALE GENOMIC DNA]</scope>
    <source>
        <strain evidence="1 2">S-1</strain>
    </source>
</reference>
<dbReference type="RefSeq" id="WP_132325239.1">
    <property type="nucleotide sequence ID" value="NZ_LUUF01000097.1"/>
</dbReference>
<organism evidence="1 2">
    <name type="scientific">Methylomonas methanica</name>
    <dbReference type="NCBI Taxonomy" id="421"/>
    <lineage>
        <taxon>Bacteria</taxon>
        <taxon>Pseudomonadati</taxon>
        <taxon>Pseudomonadota</taxon>
        <taxon>Gammaproteobacteria</taxon>
        <taxon>Methylococcales</taxon>
        <taxon>Methylococcaceae</taxon>
        <taxon>Methylomonas</taxon>
    </lineage>
</organism>
<dbReference type="EMBL" id="SMCN01000017">
    <property type="protein sequence ID" value="TCV81037.1"/>
    <property type="molecule type" value="Genomic_DNA"/>
</dbReference>
<sequence length="254" mass="27557">MLTKLLNSSAITTGQVISRSLRTGPICLVASILCCQPVMAHDADSRETNLGSQWWQFMSSIPAFENPLLDQTGAKCLVGQRGDIWFLGGLMGVTPEGEVAQGGGVVTRNCSIPQGKKLFFPVINSVVFDSPDICGQGSDSFSYEDMREQVSNQTDAAIDMKVTLDGREVRNLKRFRPQPIDISLPENSAWDALCRAFDLGGVPAGIYAGTQDGYYLTLNPLPVGQHQLKIHGALKPPNEFTLDIVYNLNVVAVP</sequence>
<comment type="caution">
    <text evidence="1">The sequence shown here is derived from an EMBL/GenBank/DDBJ whole genome shotgun (WGS) entry which is preliminary data.</text>
</comment>
<dbReference type="Proteomes" id="UP000295649">
    <property type="component" value="Unassembled WGS sequence"/>
</dbReference>
<name>A0ABY2CJB7_METMH</name>
<evidence type="ECO:0000313" key="2">
    <source>
        <dbReference type="Proteomes" id="UP000295649"/>
    </source>
</evidence>